<feature type="compositionally biased region" description="Polar residues" evidence="1">
    <location>
        <begin position="650"/>
        <end position="665"/>
    </location>
</feature>
<evidence type="ECO:0000256" key="1">
    <source>
        <dbReference type="SAM" id="MobiDB-lite"/>
    </source>
</evidence>
<accession>A0A165HWJ5</accession>
<organism evidence="3 4">
    <name type="scientific">Xylona heveae (strain CBS 132557 / TC161)</name>
    <dbReference type="NCBI Taxonomy" id="1328760"/>
    <lineage>
        <taxon>Eukaryota</taxon>
        <taxon>Fungi</taxon>
        <taxon>Dikarya</taxon>
        <taxon>Ascomycota</taxon>
        <taxon>Pezizomycotina</taxon>
        <taxon>Xylonomycetes</taxon>
        <taxon>Xylonales</taxon>
        <taxon>Xylonaceae</taxon>
        <taxon>Xylona</taxon>
    </lineage>
</organism>
<dbReference type="GO" id="GO:0006357">
    <property type="term" value="P:regulation of transcription by RNA polymerase II"/>
    <property type="evidence" value="ECO:0007669"/>
    <property type="project" value="TreeGrafter"/>
</dbReference>
<dbReference type="InterPro" id="IPR021950">
    <property type="entry name" value="Spt20"/>
</dbReference>
<dbReference type="PANTHER" id="PTHR13526">
    <property type="entry name" value="TRANSCRIPTION FACTOR SPT20 HOMOLOG"/>
    <property type="match status" value="1"/>
</dbReference>
<gene>
    <name evidence="3" type="ORF">L228DRAFT_266389</name>
</gene>
<proteinExistence type="predicted"/>
<dbReference type="RefSeq" id="XP_018189580.1">
    <property type="nucleotide sequence ID" value="XM_018334851.1"/>
</dbReference>
<feature type="compositionally biased region" description="Polar residues" evidence="1">
    <location>
        <begin position="595"/>
        <end position="605"/>
    </location>
</feature>
<feature type="region of interest" description="Disordered" evidence="1">
    <location>
        <begin position="261"/>
        <end position="287"/>
    </location>
</feature>
<feature type="compositionally biased region" description="Low complexity" evidence="1">
    <location>
        <begin position="16"/>
        <end position="58"/>
    </location>
</feature>
<dbReference type="OrthoDB" id="1932706at2759"/>
<dbReference type="STRING" id="1328760.A0A165HWJ5"/>
<dbReference type="Proteomes" id="UP000076632">
    <property type="component" value="Unassembled WGS sequence"/>
</dbReference>
<evidence type="ECO:0000259" key="2">
    <source>
        <dbReference type="Pfam" id="PF12090"/>
    </source>
</evidence>
<feature type="compositionally biased region" description="Basic and acidic residues" evidence="1">
    <location>
        <begin position="476"/>
        <end position="518"/>
    </location>
</feature>
<dbReference type="AlphaFoldDB" id="A0A165HWJ5"/>
<feature type="region of interest" description="Disordered" evidence="1">
    <location>
        <begin position="476"/>
        <end position="524"/>
    </location>
</feature>
<evidence type="ECO:0000313" key="4">
    <source>
        <dbReference type="Proteomes" id="UP000076632"/>
    </source>
</evidence>
<feature type="compositionally biased region" description="Polar residues" evidence="1">
    <location>
        <begin position="618"/>
        <end position="627"/>
    </location>
</feature>
<feature type="compositionally biased region" description="Polar residues" evidence="1">
    <location>
        <begin position="62"/>
        <end position="74"/>
    </location>
</feature>
<feature type="region of interest" description="Disordered" evidence="1">
    <location>
        <begin position="832"/>
        <end position="854"/>
    </location>
</feature>
<feature type="region of interest" description="Disordered" evidence="1">
    <location>
        <begin position="1"/>
        <end position="119"/>
    </location>
</feature>
<feature type="region of interest" description="Disordered" evidence="1">
    <location>
        <begin position="770"/>
        <end position="803"/>
    </location>
</feature>
<dbReference type="InParanoid" id="A0A165HWJ5"/>
<dbReference type="EMBL" id="KV407456">
    <property type="protein sequence ID" value="KZF24025.1"/>
    <property type="molecule type" value="Genomic_DNA"/>
</dbReference>
<feature type="region of interest" description="Disordered" evidence="1">
    <location>
        <begin position="563"/>
        <end position="676"/>
    </location>
</feature>
<dbReference type="Pfam" id="PF12090">
    <property type="entry name" value="Spt20_SEP"/>
    <property type="match status" value="1"/>
</dbReference>
<protein>
    <recommendedName>
        <fullName evidence="2">Spt20-like SEP domain-containing protein</fullName>
    </recommendedName>
</protein>
<evidence type="ECO:0000313" key="3">
    <source>
        <dbReference type="EMBL" id="KZF24025.1"/>
    </source>
</evidence>
<reference evidence="3 4" key="1">
    <citation type="journal article" date="2016" name="Fungal Biol.">
        <title>The genome of Xylona heveae provides a window into fungal endophytism.</title>
        <authorList>
            <person name="Gazis R."/>
            <person name="Kuo A."/>
            <person name="Riley R."/>
            <person name="LaButti K."/>
            <person name="Lipzen A."/>
            <person name="Lin J."/>
            <person name="Amirebrahimi M."/>
            <person name="Hesse C.N."/>
            <person name="Spatafora J.W."/>
            <person name="Henrissat B."/>
            <person name="Hainaut M."/>
            <person name="Grigoriev I.V."/>
            <person name="Hibbett D.S."/>
        </authorList>
    </citation>
    <scope>NUCLEOTIDE SEQUENCE [LARGE SCALE GENOMIC DNA]</scope>
    <source>
        <strain evidence="3 4">TC161</strain>
    </source>
</reference>
<dbReference type="InterPro" id="IPR046468">
    <property type="entry name" value="Spt20-like_SEP"/>
</dbReference>
<keyword evidence="4" id="KW-1185">Reference proteome</keyword>
<feature type="compositionally biased region" description="Low complexity" evidence="1">
    <location>
        <begin position="634"/>
        <end position="649"/>
    </location>
</feature>
<feature type="region of interest" description="Disordered" evidence="1">
    <location>
        <begin position="315"/>
        <end position="343"/>
    </location>
</feature>
<dbReference type="GeneID" id="28899988"/>
<name>A0A165HWJ5_XYLHT</name>
<feature type="compositionally biased region" description="Low complexity" evidence="1">
    <location>
        <begin position="563"/>
        <end position="583"/>
    </location>
</feature>
<dbReference type="GO" id="GO:0003712">
    <property type="term" value="F:transcription coregulator activity"/>
    <property type="evidence" value="ECO:0007669"/>
    <property type="project" value="InterPro"/>
</dbReference>
<feature type="compositionally biased region" description="Low complexity" evidence="1">
    <location>
        <begin position="265"/>
        <end position="285"/>
    </location>
</feature>
<feature type="domain" description="Spt20-like SEP" evidence="2">
    <location>
        <begin position="131"/>
        <end position="384"/>
    </location>
</feature>
<dbReference type="OMA" id="HNYNEHI"/>
<dbReference type="GO" id="GO:0000124">
    <property type="term" value="C:SAGA complex"/>
    <property type="evidence" value="ECO:0007669"/>
    <property type="project" value="InterPro"/>
</dbReference>
<feature type="compositionally biased region" description="Low complexity" evidence="1">
    <location>
        <begin position="324"/>
        <end position="338"/>
    </location>
</feature>
<sequence length="957" mass="104171">MATTVSATPPQPARPAQPSQAAGKMKRPSQPASQSAANSAPGNSSSTTSPTMSKKTAPGSKQPPNATANGTTPNGIAPKANRQRKDSQQTNGRISKNAGRRFSGEGGKSSGRNSPPPLVRTTAHILRKYRDAPPSLIIHLHPTHFRFDQQDGSFGYNSPMRVILEHIKAQTVPYDMLEEMFAAGVKFYDGCLIVQIHDHRSATPSPAGVASNATKGEKKTPFSLHNYNEHLTPSPYVPFPTADQGAKKEGADETNVANVETAKSQTQTNDAQPAADQAPDGQADGTVRGPKIYTTVLHSTQLSLHAEMTIYATTPDLRGTGKRQSQAQAASGGAQSGQHPAKRQKMMLDDRNFADFEAKVLHHTHSRLFLDPVETPLEAQRLLHALRDPLHSSRPPPPKVRKRTVAELAADEAQAAEEERFMLIMDERLAPGVTAGAGAKAAAAADGQAGAGSFEPRFSRFKALENIKMQYEEKEKKKKEKELQEQLVKRQQQEQLERERRKEMEEKARQEHQMREMQMRQQQQQQARLLQAQQQQAAQAQQQQQQQQQQAAVAQQQQQQQQQQQAAQAASHAHPPQQHLPQQIPAGQGSPPVVRNQTPLNSSPLVGSMMTGAASVPMNITASQTGGSPPRPPSAAQHAHPAVAAAMAHQLSQQRSQAPSRNGTPQMPHGTPNLQQATPVVRHVTPTPRMSQASPAAAALSHTPVMNQNIMMATPQMQSAHLTPQQQAALLQRQQQQQFIQQLQQQQQQQQQQQMHGSPTQMNQMTPQQFAQLQAQQQQLQAQQGQQPQGQMPNNSQQQQYQAQLARQTAAMMNSVAANQQAAAAAAAAGNPNPAAAAAGGMQMPGPAGAARTFQQQQQQQLQLQAQKMHYQQMMQRLAHQYGGVQSIPPQLIQRVRQQAMGMTMNPQQMQHMLQQQQQQQQMLAQMGRGMMPAGGMQGMGGMAGMQGQGQGQGRGV</sequence>
<dbReference type="PANTHER" id="PTHR13526:SF8">
    <property type="entry name" value="TRANSCRIPTION FACTOR SPT20 HOMOLOG"/>
    <property type="match status" value="1"/>
</dbReference>